<comment type="caution">
    <text evidence="1">The sequence shown here is derived from an EMBL/GenBank/DDBJ whole genome shotgun (WGS) entry which is preliminary data.</text>
</comment>
<reference evidence="1 2" key="1">
    <citation type="submission" date="2020-08" db="EMBL/GenBank/DDBJ databases">
        <title>Genomic Encyclopedia of Type Strains, Phase IV (KMG-IV): sequencing the most valuable type-strain genomes for metagenomic binning, comparative biology and taxonomic classification.</title>
        <authorList>
            <person name="Goeker M."/>
        </authorList>
    </citation>
    <scope>NUCLEOTIDE SEQUENCE [LARGE SCALE GENOMIC DNA]</scope>
    <source>
        <strain evidence="1 2">DSM 8510</strain>
    </source>
</reference>
<keyword evidence="2" id="KW-1185">Reference proteome</keyword>
<protein>
    <submittedName>
        <fullName evidence="1">Uncharacterized protein</fullName>
    </submittedName>
</protein>
<proteinExistence type="predicted"/>
<organism evidence="1 2">
    <name type="scientific">Erythrobacter ramosus</name>
    <dbReference type="NCBI Taxonomy" id="35811"/>
    <lineage>
        <taxon>Bacteria</taxon>
        <taxon>Pseudomonadati</taxon>
        <taxon>Pseudomonadota</taxon>
        <taxon>Alphaproteobacteria</taxon>
        <taxon>Sphingomonadales</taxon>
        <taxon>Erythrobacteraceae</taxon>
        <taxon>Erythrobacter/Porphyrobacter group</taxon>
        <taxon>Erythrobacter</taxon>
    </lineage>
</organism>
<name>A0ABR6I373_9SPHN</name>
<sequence>MKNVILAASGKLDRHFTALWDGGRIKFFSVATLSVLLCRLALSIFVSQEPGAFRARQVDDLQRAQALSVFRSGTNEGPVPVALHVFSSKSRRCSCISRSIWLNARRRAIASRVYNSLVSAFWLPMGAPDPLAPPCIRHRSFSRTAGERHGVPDRVFAPQRALAIIGRVLRG</sequence>
<evidence type="ECO:0000313" key="2">
    <source>
        <dbReference type="Proteomes" id="UP000548685"/>
    </source>
</evidence>
<dbReference type="EMBL" id="JACICE010000007">
    <property type="protein sequence ID" value="MBB3777235.1"/>
    <property type="molecule type" value="Genomic_DNA"/>
</dbReference>
<accession>A0ABR6I373</accession>
<evidence type="ECO:0000313" key="1">
    <source>
        <dbReference type="EMBL" id="MBB3777235.1"/>
    </source>
</evidence>
<dbReference type="Proteomes" id="UP000548685">
    <property type="component" value="Unassembled WGS sequence"/>
</dbReference>
<gene>
    <name evidence="1" type="ORF">FHS52_003232</name>
</gene>